<protein>
    <recommendedName>
        <fullName evidence="1">Large polyvalent protein associated domain-containing protein</fullName>
    </recommendedName>
</protein>
<evidence type="ECO:0000313" key="2">
    <source>
        <dbReference type="EMBL" id="MTJ03987.1"/>
    </source>
</evidence>
<dbReference type="EMBL" id="VENJ01000006">
    <property type="protein sequence ID" value="MTJ03987.1"/>
    <property type="molecule type" value="Genomic_DNA"/>
</dbReference>
<feature type="domain" description="Large polyvalent protein associated" evidence="1">
    <location>
        <begin position="804"/>
        <end position="985"/>
    </location>
</feature>
<accession>A0A7C9HBB2</accession>
<evidence type="ECO:0000259" key="1">
    <source>
        <dbReference type="Pfam" id="PF18857"/>
    </source>
</evidence>
<sequence>MLIRNVDLRFEPGMTEQGATEIHPNGDISILIGAALNDVATLNHEAVHVLRGRGLFKDREWSALREAAESNWLKKYDIATRYRDLDREGQIEEAVAEAFADWTQGNLEVADAPKGALARIKRFFKALMEALRGQGVTTPSDIFKAIDRGDVGGRENHLNPDIPISDARRKPMFQRKVMKPEARAALAQATNTAHVPERTVWEEAAKRNVNLLHRGGGIRNAFMDKLDAFRTNFQDQMLILLRAEQAIEASTGDSLTKEESAYFAEERYTGRVGYRLDSLREEYTETIAGLIARADNQITLTDQQGNTLKDTDAVDLWLKARHAEERNRYVASIADDMQDAGSSLTNEQAARILKEAEQSPHIEQLNKIGAMTDRLGREMIQWREDAGLLTPEEAATWRAMFKHYVPLRGFAETDMYDAIANEPSVRRGRRFNVQGKESKAITGRGEGNTPYSPLATMLAQAEEVIVRAEKNTVMQTLHNLVSKYPNPAVWKVKDVETQRVFNKSTGRVETRVVNPALTQLGPNEVALKVDGIEKRIEFMEPRLERALGNLGMAELGAVSRYVGYFSRYFSSVNTMLSPPFVIVNGFRDMITAQFNLGQLPKGVRGKVRKAAVRDWIKSFSGAYEGLGRGDPNSEWGQYFREYAESGAKVSFFKLELPEARSNELARQVRLQKGNAASRLGKAMISYDPNVNPALNWVERVNLSVDNAVRLAVFMESRKQGMSVEDAASLSKNLTVNFNRKGRLGPTMNAWYPFANAAIQGTQVVFKAMSSRNVQALTAGAVLTGVVFDLLNATLSDEDDDGELAYDKIPAYIGERNLILSTPGESYGSIPLPYGYNVFFHTGQQIGKMIRGVKSPGDAIPEVMKSAASAFSPISGETVTQTLLPTLGDHLFELATNEDWLGRPIRPEYPYSDYGPQAYKMYDNEPPKPFQSVAQGLNTLTGGSPLESGGLDVSPEYLHHTFKFLTGGMGRFADRAIETGTKLAKGDADLIAAHRVPLARVVHYRPDDWLNQGRYFNFREVVEESRAMVEKRAPEIRAKPSDEQRRAARLYPALRLAEKRRKEVGKKMDVIYASDRLSERERADRLKPLQELRNKIYVNFNRKFIKIMGPQAE</sequence>
<dbReference type="Pfam" id="PF18857">
    <property type="entry name" value="LPD38"/>
    <property type="match status" value="1"/>
</dbReference>
<evidence type="ECO:0000313" key="3">
    <source>
        <dbReference type="Proteomes" id="UP000483078"/>
    </source>
</evidence>
<proteinExistence type="predicted"/>
<gene>
    <name evidence="2" type="ORF">FH759_04720</name>
</gene>
<organism evidence="2 3">
    <name type="scientific">Sediminimonas qiaohouensis</name>
    <dbReference type="NCBI Taxonomy" id="552061"/>
    <lineage>
        <taxon>Bacteria</taxon>
        <taxon>Pseudomonadati</taxon>
        <taxon>Pseudomonadota</taxon>
        <taxon>Alphaproteobacteria</taxon>
        <taxon>Rhodobacterales</taxon>
        <taxon>Roseobacteraceae</taxon>
        <taxon>Sediminimonas</taxon>
    </lineage>
</organism>
<reference evidence="2 3" key="1">
    <citation type="submission" date="2019-06" db="EMBL/GenBank/DDBJ databases">
        <title>Enrichment of Autotrophic Halophilic Microorganisms from Red Sea Brine Pool Using Microbial Electrosynthesis System.</title>
        <authorList>
            <person name="Alqahtani M.F."/>
            <person name="Bajracharya S."/>
            <person name="Katuri K.P."/>
            <person name="Ali M."/>
            <person name="Saikaly P.E."/>
        </authorList>
    </citation>
    <scope>NUCLEOTIDE SEQUENCE [LARGE SCALE GENOMIC DNA]</scope>
    <source>
        <strain evidence="2">MES6</strain>
    </source>
</reference>
<dbReference type="InterPro" id="IPR040561">
    <property type="entry name" value="LPD38"/>
</dbReference>
<comment type="caution">
    <text evidence="2">The sequence shown here is derived from an EMBL/GenBank/DDBJ whole genome shotgun (WGS) entry which is preliminary data.</text>
</comment>
<name>A0A7C9HBB2_9RHOB</name>
<dbReference type="Proteomes" id="UP000483078">
    <property type="component" value="Unassembled WGS sequence"/>
</dbReference>
<dbReference type="AlphaFoldDB" id="A0A7C9HBB2"/>